<feature type="region of interest" description="Disordered" evidence="1">
    <location>
        <begin position="294"/>
        <end position="320"/>
    </location>
</feature>
<reference evidence="2" key="1">
    <citation type="submission" date="2022-12" db="EMBL/GenBank/DDBJ databases">
        <authorList>
            <person name="Petersen C."/>
        </authorList>
    </citation>
    <scope>NUCLEOTIDE SEQUENCE</scope>
    <source>
        <strain evidence="2">IBT 16125</strain>
    </source>
</reference>
<keyword evidence="3" id="KW-1185">Reference proteome</keyword>
<accession>A0AAD6CG08</accession>
<dbReference type="GeneID" id="81593935"/>
<organism evidence="2 3">
    <name type="scientific">Penicillium daleae</name>
    <dbReference type="NCBI Taxonomy" id="63821"/>
    <lineage>
        <taxon>Eukaryota</taxon>
        <taxon>Fungi</taxon>
        <taxon>Dikarya</taxon>
        <taxon>Ascomycota</taxon>
        <taxon>Pezizomycotina</taxon>
        <taxon>Eurotiomycetes</taxon>
        <taxon>Eurotiomycetidae</taxon>
        <taxon>Eurotiales</taxon>
        <taxon>Aspergillaceae</taxon>
        <taxon>Penicillium</taxon>
    </lineage>
</organism>
<feature type="compositionally biased region" description="Basic and acidic residues" evidence="1">
    <location>
        <begin position="475"/>
        <end position="496"/>
    </location>
</feature>
<gene>
    <name evidence="2" type="ORF">N7458_000298</name>
</gene>
<reference evidence="2" key="2">
    <citation type="journal article" date="2023" name="IMA Fungus">
        <title>Comparative genomic study of the Penicillium genus elucidates a diverse pangenome and 15 lateral gene transfer events.</title>
        <authorList>
            <person name="Petersen C."/>
            <person name="Sorensen T."/>
            <person name="Nielsen M.R."/>
            <person name="Sondergaard T.E."/>
            <person name="Sorensen J.L."/>
            <person name="Fitzpatrick D.A."/>
            <person name="Frisvad J.C."/>
            <person name="Nielsen K.L."/>
        </authorList>
    </citation>
    <scope>NUCLEOTIDE SEQUENCE</scope>
    <source>
        <strain evidence="2">IBT 16125</strain>
    </source>
</reference>
<sequence>MRYENWDILLFPEGSKIRVQEFKTQCFVSKDTDSPYLQNPTILGPNTYFRVQGSYGQIPILTSFIPSLARDSPFRVSIHSWDKPRPSRLIESMMQPDDVLLYEARVFIDGACVAAGVFGQRSVWPYVIDLSSHIDREGCQDFLRFPPFHAEILEQRHWDAADTLGRIRVVLAEGFSRPNRSPPFERVKDVIVFSFQHAPQHILEFSQIAWPNPHMWSQVPPRTVYKVDQNSFVDVREPEDAHAHSPRKPELRMPVGSMVSMASASQSSSSQAPIMYSNAWAPGRAFPVPASQWYPSAQTPSRNSRWTGRQDHPQEPFIEPVMDPFVNDATWRHRGARSSREDVPMPDYSSSSSRAISSMTGMSYEHSKQSSMSAPMDEEQYNLLLEAMTPTRPPVGTRAPSNTPSTMAVLPVAKATPATQVRKPSGNNPGTGMPSGLRERSQPSSRDISGSVINPEEKDPSPAKIGASPSANVKSRKEGDKEKDKGNHKENESTEL</sequence>
<evidence type="ECO:0000313" key="3">
    <source>
        <dbReference type="Proteomes" id="UP001213681"/>
    </source>
</evidence>
<feature type="region of interest" description="Disordered" evidence="1">
    <location>
        <begin position="416"/>
        <end position="496"/>
    </location>
</feature>
<dbReference type="AlphaFoldDB" id="A0AAD6CG08"/>
<feature type="compositionally biased region" description="Polar residues" evidence="1">
    <location>
        <begin position="442"/>
        <end position="452"/>
    </location>
</feature>
<dbReference type="EMBL" id="JAPVEA010000001">
    <property type="protein sequence ID" value="KAJ5464612.1"/>
    <property type="molecule type" value="Genomic_DNA"/>
</dbReference>
<feature type="region of interest" description="Disordered" evidence="1">
    <location>
        <begin position="333"/>
        <end position="362"/>
    </location>
</feature>
<feature type="compositionally biased region" description="Low complexity" evidence="1">
    <location>
        <begin position="349"/>
        <end position="358"/>
    </location>
</feature>
<protein>
    <submittedName>
        <fullName evidence="2">Uncharacterized protein</fullName>
    </submittedName>
</protein>
<proteinExistence type="predicted"/>
<name>A0AAD6CG08_9EURO</name>
<comment type="caution">
    <text evidence="2">The sequence shown here is derived from an EMBL/GenBank/DDBJ whole genome shotgun (WGS) entry which is preliminary data.</text>
</comment>
<dbReference type="Proteomes" id="UP001213681">
    <property type="component" value="Unassembled WGS sequence"/>
</dbReference>
<evidence type="ECO:0000313" key="2">
    <source>
        <dbReference type="EMBL" id="KAJ5464612.1"/>
    </source>
</evidence>
<dbReference type="RefSeq" id="XP_056771459.1">
    <property type="nucleotide sequence ID" value="XM_056903692.1"/>
</dbReference>
<evidence type="ECO:0000256" key="1">
    <source>
        <dbReference type="SAM" id="MobiDB-lite"/>
    </source>
</evidence>
<feature type="compositionally biased region" description="Polar residues" evidence="1">
    <location>
        <begin position="294"/>
        <end position="307"/>
    </location>
</feature>